<keyword evidence="13" id="KW-1185">Reference proteome</keyword>
<dbReference type="Pfam" id="PF01422">
    <property type="entry name" value="zf-NF-X1"/>
    <property type="match status" value="7"/>
</dbReference>
<keyword evidence="7" id="KW-0805">Transcription regulation</keyword>
<dbReference type="OrthoDB" id="6512771at2759"/>
<keyword evidence="9" id="KW-0539">Nucleus</keyword>
<feature type="region of interest" description="Disordered" evidence="10">
    <location>
        <begin position="1105"/>
        <end position="1128"/>
    </location>
</feature>
<sequence length="1128" mass="123407">MTENHDHERKPAAVEATAAVQANKSKPRRRHRPRQKPQDGIATGEGSQPTKPDQSGTSVDDQASSSAPSKKPSRRRRKGGNKKTEDGAKTNGVDSKSEEASEAAPAIVDHLTPTPRTPKSRFNKNRAQAQLTSETADVPVVNNLPSSSNPSAVSKKRNNTRRSRNQNSRISQLKEDEIKDLLTSLTHGLTTSTYDCMICWDIVRPGHQTWSCDCCWAVFHLGCVQTWATKSLHEATSNLPVKNWRCPGCQYTRTVIPKDYVCFCGKTLNPDYNKYSTPHSCGQLCGSKRDCPHECVLPCHPGPCPPCSAMSPMTSCFCGSETYQTRCVDTDYSSLGRSCGRICGELLGCGKHSCKSECHAGLCPPCDVEEVQKCYCGKHERTAKCGSGSPVESNGQIGYYSCKKTCNHPFACQKHNCSKVCHPLETTPPTCPFDPSVVTTCPCGSQTLEEGSRTSCTDPIPICKKVCFKPLPCGHNCRKVCHLGDCPPCRQTVNVSCRCGSSKFENICHTVVEAAGGVVPLCDRICGSLKTCGRHHCTNKCCPDASYTKSSGKKKASITKGESSSAGMHECDLMCDRKLKCGRHSCKLPCHKGRCPPCMEAEWTEVSCHCGRTKLDPPVRCGTTLPPCPAPCVRPSACGHVRLLNHNCHQDSEPCPPCSVLIERRCMCGKSLLKNIPCFREAPSCGTICASPLPCGHLCRRVCHKDPCLADGDHCKQLCGKIKKCGHACEEKCHAPNKCPEEKKCSAKIIATCECGLQKLEVACNATAASGGSKRVLACNDYCARNDRNRRLAAALEINRPANPEESDTVDYPEDTRNFYTSSPTWCRGIVSQLDEFVQDDKKRNLNFKPMKPPQRKFIHEMCEVYGLKSEGIDPEPYRSVIVSKAQGDGRIPKNPISIAAYQKRKPAGSLASVTNTIPPIAIEQLRKPFKPAINAIYLAELGFGLVKEDLDKHLEHAFGSIKFVSKWLDTDAVAMPYTGSMSLEEVETFLLQMRKELRTSLIQQGVAAHVDCCWVNRNGEIVWPGGKSPYEKAKDAIAAKEGDHKLAPVQVDNTFGALQESSEIVTETEDEDGWTTVKRNVRPTGSLWNDVSDIAGMYVSPAVLQSPPPSATTSADEPVENWEALEE</sequence>
<evidence type="ECO:0000256" key="8">
    <source>
        <dbReference type="ARBA" id="ARBA00023163"/>
    </source>
</evidence>
<comment type="caution">
    <text evidence="12">The sequence shown here is derived from an EMBL/GenBank/DDBJ whole genome shotgun (WGS) entry which is preliminary data.</text>
</comment>
<comment type="similarity">
    <text evidence="2">Belongs to the NFX1 family.</text>
</comment>
<feature type="compositionally biased region" description="Basic residues" evidence="10">
    <location>
        <begin position="71"/>
        <end position="81"/>
    </location>
</feature>
<feature type="compositionally biased region" description="Low complexity" evidence="10">
    <location>
        <begin position="13"/>
        <end position="22"/>
    </location>
</feature>
<dbReference type="SUPFAM" id="SSF82708">
    <property type="entry name" value="R3H domain"/>
    <property type="match status" value="1"/>
</dbReference>
<keyword evidence="6" id="KW-0862">Zinc</keyword>
<protein>
    <recommendedName>
        <fullName evidence="11">R3H domain-containing protein</fullName>
    </recommendedName>
</protein>
<keyword evidence="3" id="KW-0479">Metal-binding</keyword>
<dbReference type="GO" id="GO:0000981">
    <property type="term" value="F:DNA-binding transcription factor activity, RNA polymerase II-specific"/>
    <property type="evidence" value="ECO:0007669"/>
    <property type="project" value="TreeGrafter"/>
</dbReference>
<evidence type="ECO:0000256" key="5">
    <source>
        <dbReference type="ARBA" id="ARBA00022771"/>
    </source>
</evidence>
<dbReference type="SMART" id="SM00438">
    <property type="entry name" value="ZnF_NFX"/>
    <property type="match status" value="8"/>
</dbReference>
<evidence type="ECO:0000256" key="3">
    <source>
        <dbReference type="ARBA" id="ARBA00022723"/>
    </source>
</evidence>
<evidence type="ECO:0000256" key="7">
    <source>
        <dbReference type="ARBA" id="ARBA00023015"/>
    </source>
</evidence>
<feature type="compositionally biased region" description="Basic residues" evidence="10">
    <location>
        <begin position="154"/>
        <end position="164"/>
    </location>
</feature>
<keyword evidence="5" id="KW-0863">Zinc-finger</keyword>
<dbReference type="PANTHER" id="PTHR12360">
    <property type="entry name" value="NUCLEAR TRANSCRIPTION FACTOR, X-BOX BINDING 1 NFX1"/>
    <property type="match status" value="1"/>
</dbReference>
<dbReference type="GO" id="GO:0008270">
    <property type="term" value="F:zinc ion binding"/>
    <property type="evidence" value="ECO:0007669"/>
    <property type="project" value="UniProtKB-KW"/>
</dbReference>
<dbReference type="GO" id="GO:0000122">
    <property type="term" value="P:negative regulation of transcription by RNA polymerase II"/>
    <property type="evidence" value="ECO:0007669"/>
    <property type="project" value="TreeGrafter"/>
</dbReference>
<comment type="subcellular location">
    <subcellularLocation>
        <location evidence="1">Nucleus</location>
    </subcellularLocation>
</comment>
<keyword evidence="8" id="KW-0804">Transcription</keyword>
<evidence type="ECO:0000313" key="12">
    <source>
        <dbReference type="EMBL" id="KAG2175969.1"/>
    </source>
</evidence>
<dbReference type="PANTHER" id="PTHR12360:SF12">
    <property type="entry name" value="TRANSCRIPTIONAL REPRESSOR NF-X1"/>
    <property type="match status" value="1"/>
</dbReference>
<evidence type="ECO:0000256" key="9">
    <source>
        <dbReference type="ARBA" id="ARBA00023242"/>
    </source>
</evidence>
<dbReference type="InterPro" id="IPR034078">
    <property type="entry name" value="NFX1_fam"/>
</dbReference>
<evidence type="ECO:0000313" key="13">
    <source>
        <dbReference type="Proteomes" id="UP000612746"/>
    </source>
</evidence>
<dbReference type="InterPro" id="IPR036867">
    <property type="entry name" value="R3H_dom_sf"/>
</dbReference>
<feature type="compositionally biased region" description="Basic and acidic residues" evidence="10">
    <location>
        <begin position="1"/>
        <end position="12"/>
    </location>
</feature>
<feature type="compositionally biased region" description="Basic residues" evidence="10">
    <location>
        <begin position="25"/>
        <end position="35"/>
    </location>
</feature>
<evidence type="ECO:0000256" key="1">
    <source>
        <dbReference type="ARBA" id="ARBA00004123"/>
    </source>
</evidence>
<reference evidence="12" key="1">
    <citation type="submission" date="2020-12" db="EMBL/GenBank/DDBJ databases">
        <title>Metabolic potential, ecology and presence of endohyphal bacteria is reflected in genomic diversity of Mucoromycotina.</title>
        <authorList>
            <person name="Muszewska A."/>
            <person name="Okrasinska A."/>
            <person name="Steczkiewicz K."/>
            <person name="Drgas O."/>
            <person name="Orlowska M."/>
            <person name="Perlinska-Lenart U."/>
            <person name="Aleksandrzak-Piekarczyk T."/>
            <person name="Szatraj K."/>
            <person name="Zielenkiewicz U."/>
            <person name="Pilsyk S."/>
            <person name="Malc E."/>
            <person name="Mieczkowski P."/>
            <person name="Kruszewska J.S."/>
            <person name="Biernat P."/>
            <person name="Pawlowska J."/>
        </authorList>
    </citation>
    <scope>NUCLEOTIDE SEQUENCE</scope>
    <source>
        <strain evidence="12">WA0000051536</strain>
    </source>
</reference>
<dbReference type="Gene3D" id="3.30.1370.50">
    <property type="entry name" value="R3H-like domain"/>
    <property type="match status" value="1"/>
</dbReference>
<dbReference type="InterPro" id="IPR000967">
    <property type="entry name" value="Znf_NFX1"/>
</dbReference>
<feature type="region of interest" description="Disordered" evidence="10">
    <location>
        <begin position="1"/>
        <end position="169"/>
    </location>
</feature>
<feature type="compositionally biased region" description="Polar residues" evidence="10">
    <location>
        <begin position="125"/>
        <end position="135"/>
    </location>
</feature>
<dbReference type="InterPro" id="IPR001374">
    <property type="entry name" value="R3H_dom"/>
</dbReference>
<evidence type="ECO:0000256" key="6">
    <source>
        <dbReference type="ARBA" id="ARBA00022833"/>
    </source>
</evidence>
<accession>A0A8H7PM27</accession>
<dbReference type="Proteomes" id="UP000612746">
    <property type="component" value="Unassembled WGS sequence"/>
</dbReference>
<proteinExistence type="inferred from homology"/>
<dbReference type="PROSITE" id="PS51061">
    <property type="entry name" value="R3H"/>
    <property type="match status" value="1"/>
</dbReference>
<dbReference type="EMBL" id="JAEPRA010000014">
    <property type="protein sequence ID" value="KAG2175969.1"/>
    <property type="molecule type" value="Genomic_DNA"/>
</dbReference>
<feature type="compositionally biased region" description="Polar residues" evidence="10">
    <location>
        <begin position="45"/>
        <end position="62"/>
    </location>
</feature>
<feature type="compositionally biased region" description="Low complexity" evidence="10">
    <location>
        <begin position="138"/>
        <end position="153"/>
    </location>
</feature>
<dbReference type="CDD" id="cd06008">
    <property type="entry name" value="NF-X1-zinc-finger"/>
    <property type="match status" value="3"/>
</dbReference>
<feature type="compositionally biased region" description="Acidic residues" evidence="10">
    <location>
        <begin position="1118"/>
        <end position="1128"/>
    </location>
</feature>
<keyword evidence="4" id="KW-0677">Repeat</keyword>
<evidence type="ECO:0000259" key="11">
    <source>
        <dbReference type="PROSITE" id="PS51061"/>
    </source>
</evidence>
<evidence type="ECO:0000256" key="2">
    <source>
        <dbReference type="ARBA" id="ARBA00007269"/>
    </source>
</evidence>
<evidence type="ECO:0000256" key="4">
    <source>
        <dbReference type="ARBA" id="ARBA00022737"/>
    </source>
</evidence>
<organism evidence="12 13">
    <name type="scientific">Umbelopsis vinacea</name>
    <dbReference type="NCBI Taxonomy" id="44442"/>
    <lineage>
        <taxon>Eukaryota</taxon>
        <taxon>Fungi</taxon>
        <taxon>Fungi incertae sedis</taxon>
        <taxon>Mucoromycota</taxon>
        <taxon>Mucoromycotina</taxon>
        <taxon>Umbelopsidomycetes</taxon>
        <taxon>Umbelopsidales</taxon>
        <taxon>Umbelopsidaceae</taxon>
        <taxon>Umbelopsis</taxon>
    </lineage>
</organism>
<gene>
    <name evidence="12" type="ORF">INT44_000447</name>
</gene>
<dbReference type="SMART" id="SM00393">
    <property type="entry name" value="R3H"/>
    <property type="match status" value="1"/>
</dbReference>
<dbReference type="GO" id="GO:0005634">
    <property type="term" value="C:nucleus"/>
    <property type="evidence" value="ECO:0007669"/>
    <property type="project" value="UniProtKB-SubCell"/>
</dbReference>
<evidence type="ECO:0000256" key="10">
    <source>
        <dbReference type="SAM" id="MobiDB-lite"/>
    </source>
</evidence>
<dbReference type="Pfam" id="PF01424">
    <property type="entry name" value="R3H"/>
    <property type="match status" value="1"/>
</dbReference>
<dbReference type="GO" id="GO:0000977">
    <property type="term" value="F:RNA polymerase II transcription regulatory region sequence-specific DNA binding"/>
    <property type="evidence" value="ECO:0007669"/>
    <property type="project" value="TreeGrafter"/>
</dbReference>
<name>A0A8H7PM27_9FUNG</name>
<feature type="domain" description="R3H" evidence="11">
    <location>
        <begin position="824"/>
        <end position="887"/>
    </location>
</feature>
<dbReference type="AlphaFoldDB" id="A0A8H7PM27"/>